<gene>
    <name evidence="6" type="ORF">BN1095_710048</name>
    <name evidence="5" type="ORF">BN1096_600002</name>
    <name evidence="4" type="ORF">BN1097_590002</name>
</gene>
<feature type="compositionally biased region" description="Low complexity" evidence="3">
    <location>
        <begin position="449"/>
        <end position="462"/>
    </location>
</feature>
<accession>A0A069AVC3</accession>
<evidence type="ECO:0000313" key="5">
    <source>
        <dbReference type="EMBL" id="CDS87059.1"/>
    </source>
</evidence>
<dbReference type="InterPro" id="IPR032675">
    <property type="entry name" value="LRR_dom_sf"/>
</dbReference>
<dbReference type="SUPFAM" id="SSF52058">
    <property type="entry name" value="L domain-like"/>
    <property type="match status" value="2"/>
</dbReference>
<protein>
    <submittedName>
        <fullName evidence="4">Leucine Rich repeat-containing domain protein</fullName>
    </submittedName>
    <submittedName>
        <fullName evidence="6">Putative Cell surface protein ( penicillin-binding protein)</fullName>
    </submittedName>
</protein>
<evidence type="ECO:0000256" key="1">
    <source>
        <dbReference type="ARBA" id="ARBA00022614"/>
    </source>
</evidence>
<name>A0A069AVC3_CLODI</name>
<evidence type="ECO:0000256" key="2">
    <source>
        <dbReference type="ARBA" id="ARBA00022737"/>
    </source>
</evidence>
<dbReference type="PANTHER" id="PTHR47566">
    <property type="match status" value="1"/>
</dbReference>
<dbReference type="EMBL" id="LK933416">
    <property type="protein sequence ID" value="CDT74864.1"/>
    <property type="molecule type" value="Genomic_DNA"/>
</dbReference>
<dbReference type="Pfam" id="PF04122">
    <property type="entry name" value="CW_binding_2"/>
    <property type="match status" value="3"/>
</dbReference>
<dbReference type="PATRIC" id="fig|1496.854.peg.3396"/>
<organism evidence="6">
    <name type="scientific">Clostridioides difficile</name>
    <name type="common">Peptoclostridium difficile</name>
    <dbReference type="NCBI Taxonomy" id="1496"/>
    <lineage>
        <taxon>Bacteria</taxon>
        <taxon>Bacillati</taxon>
        <taxon>Bacillota</taxon>
        <taxon>Clostridia</taxon>
        <taxon>Peptostreptococcales</taxon>
        <taxon>Peptostreptococcaceae</taxon>
        <taxon>Clostridioides</taxon>
    </lineage>
</organism>
<dbReference type="GO" id="GO:0035591">
    <property type="term" value="F:signaling adaptor activity"/>
    <property type="evidence" value="ECO:0007669"/>
    <property type="project" value="TreeGrafter"/>
</dbReference>
<proteinExistence type="predicted"/>
<dbReference type="Gene3D" id="3.40.50.12090">
    <property type="match status" value="2"/>
</dbReference>
<keyword evidence="1" id="KW-0433">Leucine-rich repeat</keyword>
<evidence type="ECO:0000313" key="4">
    <source>
        <dbReference type="EMBL" id="CDS86739.1"/>
    </source>
</evidence>
<dbReference type="PANTHER" id="PTHR47566:SF1">
    <property type="entry name" value="PROTEIN NUD1"/>
    <property type="match status" value="1"/>
</dbReference>
<sequence>MKNLSKKAVILSLSLVVVSPLVHKINAQDIEKNREVRYETRKANNLENMTMEEAFPDENFRKVICDKLSILDDGNPIGISQKAIIESTKGLTLGSKSIKNLSGINYFIGLENFSCRGNNLTSLDLSSNINLKELYCNENQLTSLDLSNNRELTTLHCGENNLTDLVIENSKLDELNCRKNNLKSLDITKATNLTTLLCFENELTSLNLSKNQKLKILKCDYNNLNDLDISTNLELQDLNCSFNQLENINLDNNKELVKLICHNNKLQNLNLKNHEKLVKLYCNQEQLSTLNVENCINLEDLTCSRSNLKNLDISSNKNLKYLECVANKLTNLNIENNIELLELYCYDNEIKALDISKNIDLENLTCYKNKLDSLNTSKNKNLKYLYCSQNELTSLDVTKNTELVRLYCGENRLTSLDVSKNTKLKELDWSNQKKSTSTGGSSGSGGGSSSTNEESSEPTSTPSKEKLTGVDRNETSVKISQKGWNKADNIVLINDSSISDALSATPFAKSKDAPILLTKNNNLNKLTEKEINRLEAKNVYIVGGLKSVDEKVVSDLKKKGLNVIRISGNDRYETSIKLAKELDKNSNLSKVVVVNGEKGLADAVSMGAISAKEEMPILLTNQNDDMKDIKDLIANKNISKSYVIGGESLFNNKEVNNTLPSVTKIAGSDRTETNSKVISHFYSKDTLNDLYVAKNGMNKQDDLVDALSVGVLAGKTESPVVLVGNGLDNSQKELIKNKKFKNITQIGGNGNEKAFNEVENLVK</sequence>
<dbReference type="RefSeq" id="WP_016728850.1">
    <property type="nucleotide sequence ID" value="NZ_BBYB01000069.1"/>
</dbReference>
<dbReference type="InterPro" id="IPR052574">
    <property type="entry name" value="CDIRP"/>
</dbReference>
<dbReference type="AlphaFoldDB" id="A0A069AVC3"/>
<dbReference type="FunFam" id="3.40.50.12090:FF:000001">
    <property type="entry name" value="Cell surface protein"/>
    <property type="match status" value="1"/>
</dbReference>
<evidence type="ECO:0000313" key="6">
    <source>
        <dbReference type="EMBL" id="CDT74864.1"/>
    </source>
</evidence>
<dbReference type="InterPro" id="IPR007253">
    <property type="entry name" value="Cell_wall-bd_2"/>
</dbReference>
<dbReference type="Gene3D" id="3.80.10.10">
    <property type="entry name" value="Ribonuclease Inhibitor"/>
    <property type="match status" value="2"/>
</dbReference>
<dbReference type="EMBL" id="LK932514">
    <property type="protein sequence ID" value="CDS87059.1"/>
    <property type="molecule type" value="Genomic_DNA"/>
</dbReference>
<evidence type="ECO:0000256" key="3">
    <source>
        <dbReference type="SAM" id="MobiDB-lite"/>
    </source>
</evidence>
<reference evidence="6" key="1">
    <citation type="submission" date="2014-07" db="EMBL/GenBank/DDBJ databases">
        <authorList>
            <person name="Monot Marc"/>
        </authorList>
    </citation>
    <scope>NUCLEOTIDE SEQUENCE</scope>
    <source>
        <strain evidence="6">7032989</strain>
        <strain evidence="4">7032994</strain>
    </source>
</reference>
<feature type="compositionally biased region" description="Basic and acidic residues" evidence="3">
    <location>
        <begin position="463"/>
        <end position="475"/>
    </location>
</feature>
<keyword evidence="2" id="KW-0677">Repeat</keyword>
<feature type="region of interest" description="Disordered" evidence="3">
    <location>
        <begin position="429"/>
        <end position="475"/>
    </location>
</feature>
<dbReference type="EMBL" id="LK932397">
    <property type="protein sequence ID" value="CDS86739.1"/>
    <property type="molecule type" value="Genomic_DNA"/>
</dbReference>